<dbReference type="InterPro" id="IPR019355">
    <property type="entry name" value="Cell_cycle_regulator_Mat89Bb"/>
</dbReference>
<keyword evidence="10" id="KW-1185">Reference proteome</keyword>
<evidence type="ECO:0000256" key="3">
    <source>
        <dbReference type="ARBA" id="ARBA00022490"/>
    </source>
</evidence>
<gene>
    <name evidence="11" type="primary">Ints13</name>
</gene>
<evidence type="ECO:0000256" key="5">
    <source>
        <dbReference type="ARBA" id="ARBA00022776"/>
    </source>
</evidence>
<dbReference type="GO" id="GO:0005737">
    <property type="term" value="C:cytoplasm"/>
    <property type="evidence" value="ECO:0007669"/>
    <property type="project" value="UniProtKB-SubCell"/>
</dbReference>
<protein>
    <submittedName>
        <fullName evidence="11">Integrator complex subunit 13 isoform X1</fullName>
    </submittedName>
</protein>
<dbReference type="CTD" id="55726"/>
<evidence type="ECO:0000256" key="6">
    <source>
        <dbReference type="ARBA" id="ARBA00023242"/>
    </source>
</evidence>
<feature type="region of interest" description="Disordered" evidence="9">
    <location>
        <begin position="572"/>
        <end position="658"/>
    </location>
</feature>
<keyword evidence="7" id="KW-0131">Cell cycle</keyword>
<evidence type="ECO:0000256" key="2">
    <source>
        <dbReference type="ARBA" id="ARBA00004496"/>
    </source>
</evidence>
<evidence type="ECO:0000256" key="1">
    <source>
        <dbReference type="ARBA" id="ARBA00004123"/>
    </source>
</evidence>
<feature type="compositionally biased region" description="Basic and acidic residues" evidence="9">
    <location>
        <begin position="572"/>
        <end position="656"/>
    </location>
</feature>
<evidence type="ECO:0000256" key="4">
    <source>
        <dbReference type="ARBA" id="ARBA00022618"/>
    </source>
</evidence>
<dbReference type="GO" id="GO:0007346">
    <property type="term" value="P:regulation of mitotic cell cycle"/>
    <property type="evidence" value="ECO:0007669"/>
    <property type="project" value="TreeGrafter"/>
</dbReference>
<evidence type="ECO:0000256" key="9">
    <source>
        <dbReference type="SAM" id="MobiDB-lite"/>
    </source>
</evidence>
<dbReference type="PANTHER" id="PTHR12955">
    <property type="entry name" value="SARCOMA ANTIGEN NY-SAR-95-RELATED"/>
    <property type="match status" value="1"/>
</dbReference>
<accession>A0A6P7RAN0</accession>
<reference evidence="11" key="1">
    <citation type="submission" date="2025-08" db="UniProtKB">
        <authorList>
            <consortium name="RefSeq"/>
        </authorList>
    </citation>
    <scope>IDENTIFICATION</scope>
</reference>
<dbReference type="GeneID" id="110295954"/>
<keyword evidence="3" id="KW-0963">Cytoplasm</keyword>
<dbReference type="AlphaFoldDB" id="A0A6P7RAN0"/>
<evidence type="ECO:0000313" key="10">
    <source>
        <dbReference type="Proteomes" id="UP000515126"/>
    </source>
</evidence>
<dbReference type="Proteomes" id="UP000515126">
    <property type="component" value="Chromosome 6"/>
</dbReference>
<dbReference type="RefSeq" id="XP_029334266.1">
    <property type="nucleotide sequence ID" value="XM_029478406.1"/>
</dbReference>
<evidence type="ECO:0000313" key="11">
    <source>
        <dbReference type="RefSeq" id="XP_029334266.1"/>
    </source>
</evidence>
<keyword evidence="4" id="KW-0132">Cell division</keyword>
<keyword evidence="6" id="KW-0539">Nucleus</keyword>
<dbReference type="GO" id="GO:0051642">
    <property type="term" value="P:centrosome localization"/>
    <property type="evidence" value="ECO:0007669"/>
    <property type="project" value="TreeGrafter"/>
</dbReference>
<organism evidence="10 11">
    <name type="scientific">Mus caroli</name>
    <name type="common">Ryukyu mouse</name>
    <name type="synonym">Ricefield mouse</name>
    <dbReference type="NCBI Taxonomy" id="10089"/>
    <lineage>
        <taxon>Eukaryota</taxon>
        <taxon>Metazoa</taxon>
        <taxon>Chordata</taxon>
        <taxon>Craniata</taxon>
        <taxon>Vertebrata</taxon>
        <taxon>Euteleostomi</taxon>
        <taxon>Mammalia</taxon>
        <taxon>Eutheria</taxon>
        <taxon>Euarchontoglires</taxon>
        <taxon>Glires</taxon>
        <taxon>Rodentia</taxon>
        <taxon>Myomorpha</taxon>
        <taxon>Muroidea</taxon>
        <taxon>Muridae</taxon>
        <taxon>Murinae</taxon>
        <taxon>Mus</taxon>
        <taxon>Mus</taxon>
    </lineage>
</organism>
<dbReference type="GO" id="GO:0032039">
    <property type="term" value="C:integrator complex"/>
    <property type="evidence" value="ECO:0007669"/>
    <property type="project" value="TreeGrafter"/>
</dbReference>
<evidence type="ECO:0000256" key="8">
    <source>
        <dbReference type="ARBA" id="ARBA00061603"/>
    </source>
</evidence>
<comment type="subcellular location">
    <subcellularLocation>
        <location evidence="2">Cytoplasm</location>
    </subcellularLocation>
    <subcellularLocation>
        <location evidence="1">Nucleus</location>
    </subcellularLocation>
</comment>
<proteinExistence type="inferred from homology"/>
<dbReference type="PANTHER" id="PTHR12955:SF1">
    <property type="entry name" value="INTEGRATOR COMPLEX SUBUNIT 13"/>
    <property type="match status" value="1"/>
</dbReference>
<dbReference type="GO" id="GO:0051301">
    <property type="term" value="P:cell division"/>
    <property type="evidence" value="ECO:0007669"/>
    <property type="project" value="UniProtKB-KW"/>
</dbReference>
<keyword evidence="5" id="KW-0498">Mitosis</keyword>
<comment type="similarity">
    <text evidence="8">Belongs to the Integrator subunit 13 family.</text>
</comment>
<name>A0A6P7RAN0_MUSCR</name>
<dbReference type="Pfam" id="PF10221">
    <property type="entry name" value="Mat89Bb"/>
    <property type="match status" value="1"/>
</dbReference>
<evidence type="ECO:0000256" key="7">
    <source>
        <dbReference type="ARBA" id="ARBA00023306"/>
    </source>
</evidence>
<sequence length="740" mass="83712">MKIFSESHKTVFVVDHCPYMAESCRQHVEFDMLVKNRTQGIIPLAPISKSLWTCSVESSMEYCRIMYDIFPFKKLVNFIVSDSGAHVLNSWTQEDQNLQELMAALATVGPPNPRADPECCSILHGLVAAVETLCKITEYQHEARTLLMENAERVGNRGRIICITNAKSDSHVRMLEDCVQETIHEHNKLAANSDHLMQIQKCELVLIHTYPVGEDSLVSDRPKKELSPVLTSEVHSVRAGRHLATKLNVLVQQHFDLASTTITNIPMKPTFSVFEQEEQHANTSANYDVELLHHKDAHVDFLRSGDSHSGGSSREGPFKETVTLKWCTPRTNSIELHYCTGAYRISPVDVNSRPSSCLTNFLLNGRSVLLEQPRKSGSKVISHMLSSHGGEIFLHVLSSSRSILEDPPSISEGCGGRVTDYRITDFGEFMRENRLTPFLDPRYKIDASLEIPLERAKDQLEKHTRYWPMIISQTTIFNMQAVVPLAGVIVKESLTEEDVLNCQKTIYNLVDMERKNDPLPVSTVGTRGKGPKRDEQYRIMWNELETLVRAHISNSEKHQRVLECLMACRSKPPEEEERKKRGRKREDREDKSEQAGKEHGTEKPRPDADRLKGILERGKEELAEAEVIKDSPDSPEPPNKKPLVETDETPHMEKSKGPVSLLSLWSNRINTANSRKHQEFAGRLNSVNNRAELYQHLKEENGEEVGLTGGPRTAIPFLKCPRSPVVNRMETTENGKASRQ</sequence>